<reference evidence="1 2" key="1">
    <citation type="submission" date="2019-01" db="EMBL/GenBank/DDBJ databases">
        <authorList>
            <person name="Brito A."/>
        </authorList>
    </citation>
    <scope>NUCLEOTIDE SEQUENCE [LARGE SCALE GENOMIC DNA]</scope>
    <source>
        <strain evidence="1">1</strain>
    </source>
</reference>
<dbReference type="EMBL" id="CAACVJ010000389">
    <property type="protein sequence ID" value="VEP16421.1"/>
    <property type="molecule type" value="Genomic_DNA"/>
</dbReference>
<accession>A0A563VYB8</accession>
<sequence length="334" mass="37716">MIEVMMESELFKIPLTLSARIRAEEFSRQQSNSRKAKQVYQNTLTVAAVNTYLQCLGWVTSLENSDSWYPLMQTLLDIADLELPGYGKLECRLIQAEERVMVIPEEVSSDRIAYIAVNIEQSRNLAYLLGFATEVSSSTIPLSRLKPITELPEYLEQYEQNSAPQKQLLPKLSDWLSGVVEAGWNTLDSLRETQPDMVFRIPPSKVHFCTGIIPVTSASEEESRETLTAGVSRVKLWDLGQRDNYRKIALVITLLVTENEEIEISIKVCPTNENAYLPEGLVIKILDEAQQPILQAQTKTTNENIEFFLSGEAGEFFSIQAALNGVIKRESFMI</sequence>
<dbReference type="Pfam" id="PF08852">
    <property type="entry name" value="DUF1822"/>
    <property type="match status" value="1"/>
</dbReference>
<dbReference type="OrthoDB" id="512705at2"/>
<proteinExistence type="predicted"/>
<protein>
    <recommendedName>
        <fullName evidence="3">DUF1822 family protein</fullName>
    </recommendedName>
</protein>
<evidence type="ECO:0000313" key="2">
    <source>
        <dbReference type="Proteomes" id="UP000320055"/>
    </source>
</evidence>
<keyword evidence="2" id="KW-1185">Reference proteome</keyword>
<name>A0A563VYB8_9CYAN</name>
<evidence type="ECO:0000313" key="1">
    <source>
        <dbReference type="EMBL" id="VEP16421.1"/>
    </source>
</evidence>
<dbReference type="AlphaFoldDB" id="A0A563VYB8"/>
<gene>
    <name evidence="1" type="ORF">H1P_4490001</name>
</gene>
<organism evidence="1 2">
    <name type="scientific">Hyella patelloides LEGE 07179</name>
    <dbReference type="NCBI Taxonomy" id="945734"/>
    <lineage>
        <taxon>Bacteria</taxon>
        <taxon>Bacillati</taxon>
        <taxon>Cyanobacteriota</taxon>
        <taxon>Cyanophyceae</taxon>
        <taxon>Pleurocapsales</taxon>
        <taxon>Hyellaceae</taxon>
        <taxon>Hyella</taxon>
    </lineage>
</organism>
<dbReference type="Proteomes" id="UP000320055">
    <property type="component" value="Unassembled WGS sequence"/>
</dbReference>
<dbReference type="InterPro" id="IPR014951">
    <property type="entry name" value="DUF1822"/>
</dbReference>
<evidence type="ECO:0008006" key="3">
    <source>
        <dbReference type="Google" id="ProtNLM"/>
    </source>
</evidence>